<accession>A0A5C6MD71</accession>
<dbReference type="GO" id="GO:0140098">
    <property type="term" value="F:catalytic activity, acting on RNA"/>
    <property type="evidence" value="ECO:0007669"/>
    <property type="project" value="UniProtKB-ARBA"/>
</dbReference>
<dbReference type="GO" id="GO:0000455">
    <property type="term" value="P:enzyme-directed rRNA pseudouridine synthesis"/>
    <property type="evidence" value="ECO:0007669"/>
    <property type="project" value="TreeGrafter"/>
</dbReference>
<name>A0A5C6MD71_9PLAN</name>
<feature type="domain" description="Pseudouridine synthase RsuA/RluA-like" evidence="2">
    <location>
        <begin position="25"/>
        <end position="181"/>
    </location>
</feature>
<dbReference type="PANTHER" id="PTHR21600:SF44">
    <property type="entry name" value="RIBOSOMAL LARGE SUBUNIT PSEUDOURIDINE SYNTHASE D"/>
    <property type="match status" value="1"/>
</dbReference>
<evidence type="ECO:0000313" key="4">
    <source>
        <dbReference type="Proteomes" id="UP000321083"/>
    </source>
</evidence>
<dbReference type="Proteomes" id="UP000321083">
    <property type="component" value="Unassembled WGS sequence"/>
</dbReference>
<dbReference type="InterPro" id="IPR006145">
    <property type="entry name" value="PsdUridine_synth_RsuA/RluA"/>
</dbReference>
<dbReference type="InterPro" id="IPR050188">
    <property type="entry name" value="RluA_PseudoU_synthase"/>
</dbReference>
<dbReference type="PANTHER" id="PTHR21600">
    <property type="entry name" value="MITOCHONDRIAL RNA PSEUDOURIDINE SYNTHASE"/>
    <property type="match status" value="1"/>
</dbReference>
<dbReference type="CDD" id="cd02869">
    <property type="entry name" value="PseudoU_synth_RluA_like"/>
    <property type="match status" value="1"/>
</dbReference>
<keyword evidence="4" id="KW-1185">Reference proteome</keyword>
<comment type="caution">
    <text evidence="3">The sequence shown here is derived from an EMBL/GenBank/DDBJ whole genome shotgun (WGS) entry which is preliminary data.</text>
</comment>
<dbReference type="GO" id="GO:0003723">
    <property type="term" value="F:RNA binding"/>
    <property type="evidence" value="ECO:0007669"/>
    <property type="project" value="InterPro"/>
</dbReference>
<organism evidence="3 4">
    <name type="scientific">Planctomyces bekefii</name>
    <dbReference type="NCBI Taxonomy" id="1653850"/>
    <lineage>
        <taxon>Bacteria</taxon>
        <taxon>Pseudomonadati</taxon>
        <taxon>Planctomycetota</taxon>
        <taxon>Planctomycetia</taxon>
        <taxon>Planctomycetales</taxon>
        <taxon>Planctomycetaceae</taxon>
        <taxon>Planctomyces</taxon>
    </lineage>
</organism>
<dbReference type="GO" id="GO:0009982">
    <property type="term" value="F:pseudouridine synthase activity"/>
    <property type="evidence" value="ECO:0007669"/>
    <property type="project" value="InterPro"/>
</dbReference>
<reference evidence="3 4" key="2">
    <citation type="submission" date="2019-08" db="EMBL/GenBank/DDBJ databases">
        <authorList>
            <person name="Henke P."/>
        </authorList>
    </citation>
    <scope>NUCLEOTIDE SEQUENCE [LARGE SCALE GENOMIC DNA]</scope>
    <source>
        <strain evidence="3">Phe10_nw2017</strain>
    </source>
</reference>
<protein>
    <submittedName>
        <fullName evidence="3">RNA pseudouridine synthase</fullName>
    </submittedName>
</protein>
<evidence type="ECO:0000256" key="1">
    <source>
        <dbReference type="ARBA" id="ARBA00010876"/>
    </source>
</evidence>
<gene>
    <name evidence="3" type="primary">rluD</name>
    <name evidence="3" type="ORF">E3A20_03160</name>
</gene>
<comment type="similarity">
    <text evidence="1">Belongs to the pseudouridine synthase RluA family.</text>
</comment>
<sequence>MKTLPEVQAVAADTSDLQVIYEDNHLLLVNKPAGLATMGALPGVPTALDVARQYIAHRYNKPGAVYLGVVSRLDSAVSGVLIFARTSKAAARLSAQFRDRTTRKTYLALTSRPPEQPAAQIECWLRRDEGRHLTVVARPNETGAQHSSLEYRVLGQGRGHSLLAITPHSGRKHQIRAQLQALNIPILGDRKYGSDTAFPNGIALHALSLQFQHPVLPELLTISTLPPAPWPA</sequence>
<evidence type="ECO:0000259" key="2">
    <source>
        <dbReference type="Pfam" id="PF00849"/>
    </source>
</evidence>
<reference evidence="3 4" key="1">
    <citation type="submission" date="2019-08" db="EMBL/GenBank/DDBJ databases">
        <title>100 year-old enigma solved: identification of Planctomyces bekefii, the type genus and species of the phylum Planctomycetes.</title>
        <authorList>
            <person name="Svetlana D.N."/>
            <person name="Overmann J."/>
        </authorList>
    </citation>
    <scope>NUCLEOTIDE SEQUENCE [LARGE SCALE GENOMIC DNA]</scope>
    <source>
        <strain evidence="3">Phe10_nw2017</strain>
    </source>
</reference>
<proteinExistence type="inferred from homology"/>
<dbReference type="Pfam" id="PF00849">
    <property type="entry name" value="PseudoU_synth_2"/>
    <property type="match status" value="1"/>
</dbReference>
<dbReference type="EMBL" id="SRHE01000032">
    <property type="protein sequence ID" value="TWW12193.1"/>
    <property type="molecule type" value="Genomic_DNA"/>
</dbReference>
<dbReference type="AlphaFoldDB" id="A0A5C6MD71"/>
<evidence type="ECO:0000313" key="3">
    <source>
        <dbReference type="EMBL" id="TWW12193.1"/>
    </source>
</evidence>
<feature type="non-terminal residue" evidence="3">
    <location>
        <position position="232"/>
    </location>
</feature>
<dbReference type="InterPro" id="IPR020103">
    <property type="entry name" value="PsdUridine_synth_cat_dom_sf"/>
</dbReference>
<dbReference type="Gene3D" id="3.30.2350.10">
    <property type="entry name" value="Pseudouridine synthase"/>
    <property type="match status" value="1"/>
</dbReference>
<dbReference type="SUPFAM" id="SSF55120">
    <property type="entry name" value="Pseudouridine synthase"/>
    <property type="match status" value="1"/>
</dbReference>